<keyword evidence="1" id="KW-0732">Signal</keyword>
<dbReference type="GO" id="GO:0009228">
    <property type="term" value="P:thiamine biosynthetic process"/>
    <property type="evidence" value="ECO:0007669"/>
    <property type="project" value="InterPro"/>
</dbReference>
<dbReference type="PANTHER" id="PTHR31528:SF15">
    <property type="entry name" value="RIBOFLAVIN-BINDING PROTEIN RIBY"/>
    <property type="match status" value="1"/>
</dbReference>
<organism evidence="3 4">
    <name type="scientific">Azorhizobium oxalatiphilum</name>
    <dbReference type="NCBI Taxonomy" id="980631"/>
    <lineage>
        <taxon>Bacteria</taxon>
        <taxon>Pseudomonadati</taxon>
        <taxon>Pseudomonadota</taxon>
        <taxon>Alphaproteobacteria</taxon>
        <taxon>Hyphomicrobiales</taxon>
        <taxon>Xanthobacteraceae</taxon>
        <taxon>Azorhizobium</taxon>
    </lineage>
</organism>
<protein>
    <submittedName>
        <fullName evidence="3">ABC transporter substrate-binding protein</fullName>
    </submittedName>
</protein>
<dbReference type="InterPro" id="IPR015168">
    <property type="entry name" value="SsuA/THI5"/>
</dbReference>
<dbReference type="PANTHER" id="PTHR31528">
    <property type="entry name" value="4-AMINO-5-HYDROXYMETHYL-2-METHYLPYRIMIDINE PHOSPHATE SYNTHASE THI11-RELATED"/>
    <property type="match status" value="1"/>
</dbReference>
<reference evidence="3" key="1">
    <citation type="journal article" date="2014" name="Int. J. Syst. Evol. Microbiol.">
        <title>Complete genome sequence of Corynebacterium casei LMG S-19264T (=DSM 44701T), isolated from a smear-ripened cheese.</title>
        <authorList>
            <consortium name="US DOE Joint Genome Institute (JGI-PGF)"/>
            <person name="Walter F."/>
            <person name="Albersmeier A."/>
            <person name="Kalinowski J."/>
            <person name="Ruckert C."/>
        </authorList>
    </citation>
    <scope>NUCLEOTIDE SEQUENCE</scope>
    <source>
        <strain evidence="3">CCM 7897</strain>
    </source>
</reference>
<feature type="chain" id="PRO_5037080325" evidence="1">
    <location>
        <begin position="29"/>
        <end position="342"/>
    </location>
</feature>
<dbReference type="Pfam" id="PF09084">
    <property type="entry name" value="NMT1"/>
    <property type="match status" value="1"/>
</dbReference>
<evidence type="ECO:0000259" key="2">
    <source>
        <dbReference type="Pfam" id="PF09084"/>
    </source>
</evidence>
<dbReference type="SUPFAM" id="SSF53850">
    <property type="entry name" value="Periplasmic binding protein-like II"/>
    <property type="match status" value="1"/>
</dbReference>
<gene>
    <name evidence="3" type="ORF">GCM10007301_45620</name>
</gene>
<comment type="caution">
    <text evidence="3">The sequence shown here is derived from an EMBL/GenBank/DDBJ whole genome shotgun (WGS) entry which is preliminary data.</text>
</comment>
<dbReference type="EMBL" id="BMCT01000008">
    <property type="protein sequence ID" value="GGF80385.1"/>
    <property type="molecule type" value="Genomic_DNA"/>
</dbReference>
<accession>A0A917CAZ2</accession>
<sequence length="342" mass="36895">MRHTIRGLVGAGLIGLGLLGAATLPARADTDIKFALDWKFEGPSAPYFVAIDKGYYKAEGLNVTVDTGPGSVAGIARVAAGTYPLGFFDINSLVKFRDQNPDKAVKAVLMVYDTPPFAIVTLSKTGIAKPKDLEGKILGAPAPDGAFAQWKAFVKENAIDADKVKIENVGFPVREPMLAEGKVDAITGFSFSSYFNLLQKGVKPDDIKVMLMSDHGLVLYGNAVIVNPDFAKAHPKEVAGFVRATIKGIIETARDPEAAIKSVMKRNETGDEKIELARLKMALKDNMITAWVTKNGVGDVDMDRLGKSIEQIAVTYDFKAKPTAVDIFTSEYLPPAAERMVK</sequence>
<dbReference type="InterPro" id="IPR027939">
    <property type="entry name" value="NMT1/THI5"/>
</dbReference>
<evidence type="ECO:0000256" key="1">
    <source>
        <dbReference type="SAM" id="SignalP"/>
    </source>
</evidence>
<proteinExistence type="predicted"/>
<reference evidence="3" key="2">
    <citation type="submission" date="2020-09" db="EMBL/GenBank/DDBJ databases">
        <authorList>
            <person name="Sun Q."/>
            <person name="Sedlacek I."/>
        </authorList>
    </citation>
    <scope>NUCLEOTIDE SEQUENCE</scope>
    <source>
        <strain evidence="3">CCM 7897</strain>
    </source>
</reference>
<feature type="domain" description="SsuA/THI5-like" evidence="2">
    <location>
        <begin position="45"/>
        <end position="259"/>
    </location>
</feature>
<dbReference type="Gene3D" id="3.40.190.10">
    <property type="entry name" value="Periplasmic binding protein-like II"/>
    <property type="match status" value="2"/>
</dbReference>
<keyword evidence="4" id="KW-1185">Reference proteome</keyword>
<evidence type="ECO:0000313" key="3">
    <source>
        <dbReference type="EMBL" id="GGF80385.1"/>
    </source>
</evidence>
<feature type="signal peptide" evidence="1">
    <location>
        <begin position="1"/>
        <end position="28"/>
    </location>
</feature>
<evidence type="ECO:0000313" key="4">
    <source>
        <dbReference type="Proteomes" id="UP000606044"/>
    </source>
</evidence>
<dbReference type="Proteomes" id="UP000606044">
    <property type="component" value="Unassembled WGS sequence"/>
</dbReference>
<dbReference type="RefSeq" id="WP_188582920.1">
    <property type="nucleotide sequence ID" value="NZ_BMCT01000008.1"/>
</dbReference>
<name>A0A917CAZ2_9HYPH</name>
<dbReference type="AlphaFoldDB" id="A0A917CAZ2"/>